<keyword evidence="5 8" id="KW-0812">Transmembrane</keyword>
<evidence type="ECO:0000256" key="8">
    <source>
        <dbReference type="RuleBase" id="RU363032"/>
    </source>
</evidence>
<name>A0A8J2ZI22_9RHOB</name>
<organism evidence="10 11">
    <name type="scientific">Salipiger pallidus</name>
    <dbReference type="NCBI Taxonomy" id="1775170"/>
    <lineage>
        <taxon>Bacteria</taxon>
        <taxon>Pseudomonadati</taxon>
        <taxon>Pseudomonadota</taxon>
        <taxon>Alphaproteobacteria</taxon>
        <taxon>Rhodobacterales</taxon>
        <taxon>Roseobacteraceae</taxon>
        <taxon>Salipiger</taxon>
    </lineage>
</organism>
<feature type="transmembrane region" description="Helical" evidence="8">
    <location>
        <begin position="67"/>
        <end position="88"/>
    </location>
</feature>
<dbReference type="InterPro" id="IPR000515">
    <property type="entry name" value="MetI-like"/>
</dbReference>
<dbReference type="PROSITE" id="PS50928">
    <property type="entry name" value="ABC_TM1"/>
    <property type="match status" value="1"/>
</dbReference>
<keyword evidence="3 8" id="KW-0813">Transport</keyword>
<dbReference type="Pfam" id="PF00528">
    <property type="entry name" value="BPD_transp_1"/>
    <property type="match status" value="1"/>
</dbReference>
<proteinExistence type="inferred from homology"/>
<dbReference type="PANTHER" id="PTHR42929">
    <property type="entry name" value="INNER MEMBRANE ABC TRANSPORTER PERMEASE PROTEIN YDCU-RELATED-RELATED"/>
    <property type="match status" value="1"/>
</dbReference>
<evidence type="ECO:0000256" key="3">
    <source>
        <dbReference type="ARBA" id="ARBA00022448"/>
    </source>
</evidence>
<dbReference type="Gene3D" id="1.10.3720.10">
    <property type="entry name" value="MetI-like"/>
    <property type="match status" value="1"/>
</dbReference>
<evidence type="ECO:0000256" key="1">
    <source>
        <dbReference type="ARBA" id="ARBA00004651"/>
    </source>
</evidence>
<dbReference type="GO" id="GO:0005886">
    <property type="term" value="C:plasma membrane"/>
    <property type="evidence" value="ECO:0007669"/>
    <property type="project" value="UniProtKB-SubCell"/>
</dbReference>
<dbReference type="PANTHER" id="PTHR42929:SF1">
    <property type="entry name" value="INNER MEMBRANE ABC TRANSPORTER PERMEASE PROTEIN YDCU-RELATED"/>
    <property type="match status" value="1"/>
</dbReference>
<sequence length="283" mass="30878">MIRKNVLSLLLLLLPGIGFLLLTFGLPLWWALTGSIGLGPGGVGFTFDHLAMIFERPAYWRGLQMSLYYAITPTVLTLFIAVPLALLLQQPMFGRKLLNGLYKIPLAVPGIIAAFMVLTMVEQGGFLDRILMHVGLRMPRIVRDEWGIAVVLTSIWKDTPFMALIITGAFGAIASDMVPAARSLGASRLRAFLAIELPMAMPGITAAALLCFVKSLGSFAAPSILGPTYPMPLPVLMYESYREGKWAEIYAMGTVLIIAAFLVLAAYYTLTALSLRPGRESRQ</sequence>
<evidence type="ECO:0000256" key="4">
    <source>
        <dbReference type="ARBA" id="ARBA00022475"/>
    </source>
</evidence>
<evidence type="ECO:0000256" key="6">
    <source>
        <dbReference type="ARBA" id="ARBA00022989"/>
    </source>
</evidence>
<dbReference type="SUPFAM" id="SSF161098">
    <property type="entry name" value="MetI-like"/>
    <property type="match status" value="1"/>
</dbReference>
<dbReference type="CDD" id="cd06261">
    <property type="entry name" value="TM_PBP2"/>
    <property type="match status" value="1"/>
</dbReference>
<keyword evidence="7 8" id="KW-0472">Membrane</keyword>
<protein>
    <submittedName>
        <fullName evidence="10">ABC transporter permease</fullName>
    </submittedName>
</protein>
<evidence type="ECO:0000259" key="9">
    <source>
        <dbReference type="PROSITE" id="PS50928"/>
    </source>
</evidence>
<feature type="transmembrane region" description="Helical" evidence="8">
    <location>
        <begin position="202"/>
        <end position="229"/>
    </location>
</feature>
<reference evidence="10" key="2">
    <citation type="submission" date="2020-09" db="EMBL/GenBank/DDBJ databases">
        <authorList>
            <person name="Sun Q."/>
            <person name="Zhou Y."/>
        </authorList>
    </citation>
    <scope>NUCLEOTIDE SEQUENCE</scope>
    <source>
        <strain evidence="10">CGMCC 1.15762</strain>
    </source>
</reference>
<dbReference type="InterPro" id="IPR035906">
    <property type="entry name" value="MetI-like_sf"/>
</dbReference>
<dbReference type="GO" id="GO:0055085">
    <property type="term" value="P:transmembrane transport"/>
    <property type="evidence" value="ECO:0007669"/>
    <property type="project" value="InterPro"/>
</dbReference>
<keyword evidence="11" id="KW-1185">Reference proteome</keyword>
<dbReference type="RefSeq" id="WP_188789299.1">
    <property type="nucleotide sequence ID" value="NZ_BMJV01000002.1"/>
</dbReference>
<dbReference type="EMBL" id="BMJV01000002">
    <property type="protein sequence ID" value="GGG66548.1"/>
    <property type="molecule type" value="Genomic_DNA"/>
</dbReference>
<keyword evidence="4" id="KW-1003">Cell membrane</keyword>
<evidence type="ECO:0000313" key="10">
    <source>
        <dbReference type="EMBL" id="GGG66548.1"/>
    </source>
</evidence>
<evidence type="ECO:0000256" key="5">
    <source>
        <dbReference type="ARBA" id="ARBA00022692"/>
    </source>
</evidence>
<feature type="domain" description="ABC transmembrane type-1" evidence="9">
    <location>
        <begin position="63"/>
        <end position="267"/>
    </location>
</feature>
<feature type="transmembrane region" description="Helical" evidence="8">
    <location>
        <begin position="161"/>
        <end position="181"/>
    </location>
</feature>
<dbReference type="Proteomes" id="UP000617145">
    <property type="component" value="Unassembled WGS sequence"/>
</dbReference>
<gene>
    <name evidence="10" type="ORF">GCM10011415_11670</name>
</gene>
<comment type="similarity">
    <text evidence="2">Belongs to the binding-protein-dependent transport system permease family. CysTW subfamily.</text>
</comment>
<dbReference type="AlphaFoldDB" id="A0A8J2ZI22"/>
<comment type="caution">
    <text evidence="10">The sequence shown here is derived from an EMBL/GenBank/DDBJ whole genome shotgun (WGS) entry which is preliminary data.</text>
</comment>
<feature type="transmembrane region" description="Helical" evidence="8">
    <location>
        <begin position="249"/>
        <end position="270"/>
    </location>
</feature>
<feature type="transmembrane region" description="Helical" evidence="8">
    <location>
        <begin position="100"/>
        <end position="121"/>
    </location>
</feature>
<accession>A0A8J2ZI22</accession>
<evidence type="ECO:0000313" key="11">
    <source>
        <dbReference type="Proteomes" id="UP000617145"/>
    </source>
</evidence>
<keyword evidence="6 8" id="KW-1133">Transmembrane helix</keyword>
<reference evidence="10" key="1">
    <citation type="journal article" date="2014" name="Int. J. Syst. Evol. Microbiol.">
        <title>Complete genome sequence of Corynebacterium casei LMG S-19264T (=DSM 44701T), isolated from a smear-ripened cheese.</title>
        <authorList>
            <consortium name="US DOE Joint Genome Institute (JGI-PGF)"/>
            <person name="Walter F."/>
            <person name="Albersmeier A."/>
            <person name="Kalinowski J."/>
            <person name="Ruckert C."/>
        </authorList>
    </citation>
    <scope>NUCLEOTIDE SEQUENCE</scope>
    <source>
        <strain evidence="10">CGMCC 1.15762</strain>
    </source>
</reference>
<evidence type="ECO:0000256" key="2">
    <source>
        <dbReference type="ARBA" id="ARBA00007069"/>
    </source>
</evidence>
<comment type="subcellular location">
    <subcellularLocation>
        <location evidence="1 8">Cell membrane</location>
        <topology evidence="1 8">Multi-pass membrane protein</topology>
    </subcellularLocation>
</comment>
<evidence type="ECO:0000256" key="7">
    <source>
        <dbReference type="ARBA" id="ARBA00023136"/>
    </source>
</evidence>